<dbReference type="InterPro" id="IPR015943">
    <property type="entry name" value="WD40/YVTN_repeat-like_dom_sf"/>
</dbReference>
<evidence type="ECO:0000256" key="6">
    <source>
        <dbReference type="SAM" id="Coils"/>
    </source>
</evidence>
<comment type="similarity">
    <text evidence="1">Belongs to the WD repeat CDC20/Fizzy family.</text>
</comment>
<feature type="repeat" description="WD" evidence="5">
    <location>
        <begin position="413"/>
        <end position="454"/>
    </location>
</feature>
<organism evidence="9 10">
    <name type="scientific">Muraenolepis orangiensis</name>
    <name type="common">Patagonian moray cod</name>
    <dbReference type="NCBI Taxonomy" id="630683"/>
    <lineage>
        <taxon>Eukaryota</taxon>
        <taxon>Metazoa</taxon>
        <taxon>Chordata</taxon>
        <taxon>Craniata</taxon>
        <taxon>Vertebrata</taxon>
        <taxon>Euteleostomi</taxon>
        <taxon>Actinopterygii</taxon>
        <taxon>Neopterygii</taxon>
        <taxon>Teleostei</taxon>
        <taxon>Neoteleostei</taxon>
        <taxon>Acanthomorphata</taxon>
        <taxon>Zeiogadaria</taxon>
        <taxon>Gadariae</taxon>
        <taxon>Gadiformes</taxon>
        <taxon>Muraenolepidoidei</taxon>
        <taxon>Muraenolepididae</taxon>
        <taxon>Muraenolepis</taxon>
    </lineage>
</organism>
<evidence type="ECO:0000256" key="5">
    <source>
        <dbReference type="PROSITE-ProRule" id="PRU00221"/>
    </source>
</evidence>
<dbReference type="EMBL" id="JANIIK010000048">
    <property type="protein sequence ID" value="KAJ3599475.1"/>
    <property type="molecule type" value="Genomic_DNA"/>
</dbReference>
<feature type="region of interest" description="Disordered" evidence="7">
    <location>
        <begin position="65"/>
        <end position="87"/>
    </location>
</feature>
<dbReference type="InterPro" id="IPR036322">
    <property type="entry name" value="WD40_repeat_dom_sf"/>
</dbReference>
<dbReference type="InterPro" id="IPR001680">
    <property type="entry name" value="WD40_rpt"/>
</dbReference>
<dbReference type="InterPro" id="IPR029131">
    <property type="entry name" value="HAUS5"/>
</dbReference>
<dbReference type="Pfam" id="PF14817">
    <property type="entry name" value="HAUS5"/>
    <property type="match status" value="1"/>
</dbReference>
<name>A0A9Q0E2M3_9TELE</name>
<feature type="region of interest" description="Disordered" evidence="7">
    <location>
        <begin position="13"/>
        <end position="52"/>
    </location>
</feature>
<dbReference type="Proteomes" id="UP001148018">
    <property type="component" value="Unassembled WGS sequence"/>
</dbReference>
<dbReference type="PANTHER" id="PTHR19918:SF1">
    <property type="entry name" value="FIZZY-RELATED PROTEIN HOMOLOG"/>
    <property type="match status" value="1"/>
</dbReference>
<keyword evidence="3" id="KW-0677">Repeat</keyword>
<dbReference type="SMART" id="SM00320">
    <property type="entry name" value="WD40"/>
    <property type="match status" value="6"/>
</dbReference>
<dbReference type="GO" id="GO:1905786">
    <property type="term" value="P:positive regulation of anaphase-promoting complex-dependent catabolic process"/>
    <property type="evidence" value="ECO:0007669"/>
    <property type="project" value="TreeGrafter"/>
</dbReference>
<evidence type="ECO:0000313" key="10">
    <source>
        <dbReference type="Proteomes" id="UP001148018"/>
    </source>
</evidence>
<keyword evidence="2 5" id="KW-0853">WD repeat</keyword>
<gene>
    <name evidence="9" type="ORF">NHX12_033436</name>
</gene>
<dbReference type="SUPFAM" id="SSF50978">
    <property type="entry name" value="WD40 repeat-like"/>
    <property type="match status" value="1"/>
</dbReference>
<dbReference type="OrthoDB" id="10263272at2759"/>
<evidence type="ECO:0000256" key="2">
    <source>
        <dbReference type="ARBA" id="ARBA00022574"/>
    </source>
</evidence>
<dbReference type="AlphaFoldDB" id="A0A9Q0E2M3"/>
<dbReference type="Pfam" id="PF24807">
    <property type="entry name" value="WD40_CDC20-Fz"/>
    <property type="match status" value="1"/>
</dbReference>
<evidence type="ECO:0000256" key="3">
    <source>
        <dbReference type="ARBA" id="ARBA00022737"/>
    </source>
</evidence>
<feature type="domain" description="CDC20/Fizzy WD40" evidence="8">
    <location>
        <begin position="211"/>
        <end position="444"/>
    </location>
</feature>
<dbReference type="GO" id="GO:0070652">
    <property type="term" value="C:HAUS complex"/>
    <property type="evidence" value="ECO:0007669"/>
    <property type="project" value="InterPro"/>
</dbReference>
<dbReference type="GO" id="GO:0031145">
    <property type="term" value="P:anaphase-promoting complex-dependent catabolic process"/>
    <property type="evidence" value="ECO:0007669"/>
    <property type="project" value="TreeGrafter"/>
</dbReference>
<feature type="coiled-coil region" evidence="6">
    <location>
        <begin position="467"/>
        <end position="494"/>
    </location>
</feature>
<comment type="caution">
    <text evidence="9">The sequence shown here is derived from an EMBL/GenBank/DDBJ whole genome shotgun (WGS) entry which is preliminary data.</text>
</comment>
<evidence type="ECO:0000256" key="1">
    <source>
        <dbReference type="ARBA" id="ARBA00006445"/>
    </source>
</evidence>
<dbReference type="PANTHER" id="PTHR19918">
    <property type="entry name" value="CELL DIVISION CYCLE 20 CDC20 FIZZY -RELATED"/>
    <property type="match status" value="1"/>
</dbReference>
<dbReference type="GO" id="GO:0005680">
    <property type="term" value="C:anaphase-promoting complex"/>
    <property type="evidence" value="ECO:0007669"/>
    <property type="project" value="TreeGrafter"/>
</dbReference>
<dbReference type="GO" id="GO:1990757">
    <property type="term" value="F:ubiquitin ligase activator activity"/>
    <property type="evidence" value="ECO:0007669"/>
    <property type="project" value="TreeGrafter"/>
</dbReference>
<feature type="compositionally biased region" description="Low complexity" evidence="7">
    <location>
        <begin position="32"/>
        <end position="43"/>
    </location>
</feature>
<dbReference type="InterPro" id="IPR033010">
    <property type="entry name" value="Cdc20/Fizzy"/>
</dbReference>
<feature type="region of interest" description="Disordered" evidence="7">
    <location>
        <begin position="138"/>
        <end position="159"/>
    </location>
</feature>
<keyword evidence="4" id="KW-0131">Cell cycle</keyword>
<proteinExistence type="inferred from homology"/>
<evidence type="ECO:0000256" key="4">
    <source>
        <dbReference type="ARBA" id="ARBA00023306"/>
    </source>
</evidence>
<evidence type="ECO:0000256" key="7">
    <source>
        <dbReference type="SAM" id="MobiDB-lite"/>
    </source>
</evidence>
<sequence>MDPEYERRLLRQINIQNDNSSPPKVRDAVRGLTPTSSPLSSPSKHGDRFIPSRAGANWSVNFHRINENEKSPTQNRKTKDASSDNGKVDGLAYSALLKNELLGAGIEKIQDPQTEDRRLQPSTPEMKSLFTYTVSVKRSSPDEGNHVSPYSLSPKLLRSPRKPTRKISKIPFKVLDAPELQDDFYLNLVDWSSLNVLSVGLGTCVYLWSACTSQGNLVAVGTHKGYVQIWDAGAGKKLFALEGHTARVGALAWNADQLSSGSRDRMILQRDVRTPPLQSERRLQGHRQEVCGLKWSTDHQLLASGGNDNKLLVWNHSALNPVQTYVDHLAAVKAIAWSPHQHGLLASGGGTADRCIRFWNTLTSQPLQCMDTGSQVCNLAWSKHANELVSTHGYSQNQILVWKYPALTQVAKLTGHSYRVLYLAMSPDGEAIVTGAGDETLRFWNVFSKTRSTKLKQVEGLSETARRRELQEQIEQMKADIGHLDSQISATEEQLATEEQSIGRTWAQVEEANRRELLLQAFRQRCTGNAQTLTQDILKIGKHRQTLEQLARKAEVEVLFGKESSNSATDQHGSKAGAEAQVLRDVRELCDQRVDFFLSLQESELKTAPSAASQQQEELEEKMASLNVTQDRFHSESKNLLDISRDEFPPVKCLLQAAWEDVGNSYIELTQTRLRIQKLQSQLEVHKGEAAQEASALGEELHSPALSVFELELQCATQTATADYIRDQCLHLDQQARSQQEAVQNLRTEWQSILDFRRLVDARQEQIRGLFKGNATTKVDLIRLHKELGKFVQDELLPQFGEVITAASKLRNCISKEARQFGGISLSALDRRTVTEGVERIPASCLSIYHLQSPSFHSLCQSLLFPLYRAPEELCSQARSQDLELRFLRQLLLLHNSCLHKVQQQVELLHAPDQKALLAKVTEADQKLLETLVPRSRELAHRCTKGLSLGNQVKLEIAHWWDQPAKKVLPQLEKGGLTLQQWLQRWRIAAETT</sequence>
<dbReference type="GO" id="GO:0051225">
    <property type="term" value="P:spindle assembly"/>
    <property type="evidence" value="ECO:0007669"/>
    <property type="project" value="InterPro"/>
</dbReference>
<feature type="repeat" description="WD" evidence="5">
    <location>
        <begin position="283"/>
        <end position="324"/>
    </location>
</feature>
<reference evidence="9" key="1">
    <citation type="submission" date="2022-07" db="EMBL/GenBank/DDBJ databases">
        <title>Chromosome-level genome of Muraenolepis orangiensis.</title>
        <authorList>
            <person name="Kim J."/>
        </authorList>
    </citation>
    <scope>NUCLEOTIDE SEQUENCE</scope>
    <source>
        <strain evidence="9">KU_S4_2022</strain>
        <tissue evidence="9">Muscle</tissue>
    </source>
</reference>
<dbReference type="PROSITE" id="PS50082">
    <property type="entry name" value="WD_REPEATS_2"/>
    <property type="match status" value="2"/>
</dbReference>
<accession>A0A9Q0E2M3</accession>
<dbReference type="PROSITE" id="PS50294">
    <property type="entry name" value="WD_REPEATS_REGION"/>
    <property type="match status" value="2"/>
</dbReference>
<dbReference type="InterPro" id="IPR056150">
    <property type="entry name" value="WD40_CDC20-Fz"/>
</dbReference>
<keyword evidence="10" id="KW-1185">Reference proteome</keyword>
<dbReference type="CDD" id="cd00200">
    <property type="entry name" value="WD40"/>
    <property type="match status" value="1"/>
</dbReference>
<dbReference type="Gene3D" id="2.130.10.10">
    <property type="entry name" value="YVTN repeat-like/Quinoprotein amine dehydrogenase"/>
    <property type="match status" value="1"/>
</dbReference>
<keyword evidence="6" id="KW-0175">Coiled coil</keyword>
<evidence type="ECO:0000313" key="9">
    <source>
        <dbReference type="EMBL" id="KAJ3599475.1"/>
    </source>
</evidence>
<evidence type="ECO:0000259" key="8">
    <source>
        <dbReference type="Pfam" id="PF24807"/>
    </source>
</evidence>
<protein>
    <recommendedName>
        <fullName evidence="8">CDC20/Fizzy WD40 domain-containing protein</fullName>
    </recommendedName>
</protein>
<dbReference type="GO" id="GO:0010997">
    <property type="term" value="F:anaphase-promoting complex binding"/>
    <property type="evidence" value="ECO:0007669"/>
    <property type="project" value="InterPro"/>
</dbReference>
<dbReference type="PROSITE" id="PS00678">
    <property type="entry name" value="WD_REPEATS_1"/>
    <property type="match status" value="1"/>
</dbReference>
<feature type="compositionally biased region" description="Polar residues" evidence="7">
    <location>
        <begin position="13"/>
        <end position="22"/>
    </location>
</feature>
<dbReference type="InterPro" id="IPR019775">
    <property type="entry name" value="WD40_repeat_CS"/>
</dbReference>